<feature type="domain" description="Reverse transcriptase" evidence="7">
    <location>
        <begin position="1"/>
        <end position="68"/>
    </location>
</feature>
<evidence type="ECO:0000256" key="4">
    <source>
        <dbReference type="ARBA" id="ARBA00022759"/>
    </source>
</evidence>
<dbReference type="GO" id="GO:0016787">
    <property type="term" value="F:hydrolase activity"/>
    <property type="evidence" value="ECO:0007669"/>
    <property type="project" value="UniProtKB-KW"/>
</dbReference>
<proteinExistence type="predicted"/>
<dbReference type="GO" id="GO:0003964">
    <property type="term" value="F:RNA-directed DNA polymerase activity"/>
    <property type="evidence" value="ECO:0007669"/>
    <property type="project" value="UniProtKB-KW"/>
</dbReference>
<evidence type="ECO:0000313" key="9">
    <source>
        <dbReference type="Proteomes" id="UP000290288"/>
    </source>
</evidence>
<reference evidence="8 9" key="1">
    <citation type="submission" date="2019-01" db="EMBL/GenBank/DDBJ databases">
        <title>Draft genome sequence of Psathyrella aberdarensis IHI B618.</title>
        <authorList>
            <person name="Buettner E."/>
            <person name="Kellner H."/>
        </authorList>
    </citation>
    <scope>NUCLEOTIDE SEQUENCE [LARGE SCALE GENOMIC DNA]</scope>
    <source>
        <strain evidence="8 9">IHI B618</strain>
    </source>
</reference>
<evidence type="ECO:0000256" key="5">
    <source>
        <dbReference type="ARBA" id="ARBA00022801"/>
    </source>
</evidence>
<dbReference type="InterPro" id="IPR000477">
    <property type="entry name" value="RT_dom"/>
</dbReference>
<evidence type="ECO:0000256" key="1">
    <source>
        <dbReference type="ARBA" id="ARBA00022679"/>
    </source>
</evidence>
<dbReference type="STRING" id="2316362.A0A4Q2D150"/>
<protein>
    <recommendedName>
        <fullName evidence="7">Reverse transcriptase domain-containing protein</fullName>
    </recommendedName>
</protein>
<dbReference type="PANTHER" id="PTHR37984:SF5">
    <property type="entry name" value="PROTEIN NYNRIN-LIKE"/>
    <property type="match status" value="1"/>
</dbReference>
<dbReference type="Pfam" id="PF17917">
    <property type="entry name" value="RT_RNaseH"/>
    <property type="match status" value="1"/>
</dbReference>
<dbReference type="OrthoDB" id="2446696at2759"/>
<dbReference type="GO" id="GO:0004519">
    <property type="term" value="F:endonuclease activity"/>
    <property type="evidence" value="ECO:0007669"/>
    <property type="project" value="UniProtKB-KW"/>
</dbReference>
<dbReference type="SUPFAM" id="SSF56672">
    <property type="entry name" value="DNA/RNA polymerases"/>
    <property type="match status" value="1"/>
</dbReference>
<sequence>MDKLFIEVTRKGVVIIYMDDVLIFTKDLDTHCHITREVLQIMKDNNLSLKPEKCEWEKTEIEYLGHIISTDGVKMDPKKVQAIINWLTPKSKKELQQFLVLANYYRRFIDGFASLASPLNSLTGNTPCSNSTLSFPTDDDPFRVEADSSGFATGAVLSQKQNDIWRPITFLSRSLSEVKRNYEIHNREMLAIMRVLEEWKHHLKATPTPFKIHTDLKNLQYFMTAQKLNRRQARWSSELQDFSFTLHHKPGKSFIVPDSLSRRPDYDKGINNNTDITLLLNHHIRRLSIIPFSDHNLFLTRI</sequence>
<dbReference type="InterPro" id="IPR050951">
    <property type="entry name" value="Retrovirus_Pol_polyprotein"/>
</dbReference>
<keyword evidence="4" id="KW-0255">Endonuclease</keyword>
<keyword evidence="3" id="KW-0540">Nuclease</keyword>
<keyword evidence="6" id="KW-0695">RNA-directed DNA polymerase</keyword>
<gene>
    <name evidence="8" type="ORF">EST38_g13881</name>
</gene>
<keyword evidence="2" id="KW-0548">Nucleotidyltransferase</keyword>
<dbReference type="InterPro" id="IPR043502">
    <property type="entry name" value="DNA/RNA_pol_sf"/>
</dbReference>
<comment type="caution">
    <text evidence="8">The sequence shown here is derived from an EMBL/GenBank/DDBJ whole genome shotgun (WGS) entry which is preliminary data.</text>
</comment>
<keyword evidence="1" id="KW-0808">Transferase</keyword>
<organism evidence="8 9">
    <name type="scientific">Candolleomyces aberdarensis</name>
    <dbReference type="NCBI Taxonomy" id="2316362"/>
    <lineage>
        <taxon>Eukaryota</taxon>
        <taxon>Fungi</taxon>
        <taxon>Dikarya</taxon>
        <taxon>Basidiomycota</taxon>
        <taxon>Agaricomycotina</taxon>
        <taxon>Agaricomycetes</taxon>
        <taxon>Agaricomycetidae</taxon>
        <taxon>Agaricales</taxon>
        <taxon>Agaricineae</taxon>
        <taxon>Psathyrellaceae</taxon>
        <taxon>Candolleomyces</taxon>
    </lineage>
</organism>
<accession>A0A4Q2D150</accession>
<dbReference type="Pfam" id="PF00078">
    <property type="entry name" value="RVT_1"/>
    <property type="match status" value="1"/>
</dbReference>
<dbReference type="InterPro" id="IPR043128">
    <property type="entry name" value="Rev_trsase/Diguanyl_cyclase"/>
</dbReference>
<evidence type="ECO:0000256" key="6">
    <source>
        <dbReference type="ARBA" id="ARBA00022918"/>
    </source>
</evidence>
<dbReference type="PROSITE" id="PS50878">
    <property type="entry name" value="RT_POL"/>
    <property type="match status" value="1"/>
</dbReference>
<dbReference type="EMBL" id="SDEE01001485">
    <property type="protein sequence ID" value="RXW11974.1"/>
    <property type="molecule type" value="Genomic_DNA"/>
</dbReference>
<dbReference type="CDD" id="cd09274">
    <property type="entry name" value="RNase_HI_RT_Ty3"/>
    <property type="match status" value="1"/>
</dbReference>
<dbReference type="AlphaFoldDB" id="A0A4Q2D150"/>
<keyword evidence="9" id="KW-1185">Reference proteome</keyword>
<dbReference type="Gene3D" id="3.30.70.270">
    <property type="match status" value="2"/>
</dbReference>
<name>A0A4Q2D150_9AGAR</name>
<evidence type="ECO:0000259" key="7">
    <source>
        <dbReference type="PROSITE" id="PS50878"/>
    </source>
</evidence>
<evidence type="ECO:0000256" key="3">
    <source>
        <dbReference type="ARBA" id="ARBA00022722"/>
    </source>
</evidence>
<dbReference type="PANTHER" id="PTHR37984">
    <property type="entry name" value="PROTEIN CBG26694"/>
    <property type="match status" value="1"/>
</dbReference>
<evidence type="ECO:0000313" key="8">
    <source>
        <dbReference type="EMBL" id="RXW11974.1"/>
    </source>
</evidence>
<evidence type="ECO:0000256" key="2">
    <source>
        <dbReference type="ARBA" id="ARBA00022695"/>
    </source>
</evidence>
<keyword evidence="5" id="KW-0378">Hydrolase</keyword>
<dbReference type="InterPro" id="IPR041373">
    <property type="entry name" value="RT_RNaseH"/>
</dbReference>
<dbReference type="Proteomes" id="UP000290288">
    <property type="component" value="Unassembled WGS sequence"/>
</dbReference>